<name>A0ABQ8K621_9APHY</name>
<evidence type="ECO:0000313" key="3">
    <source>
        <dbReference type="EMBL" id="KAH9832354.1"/>
    </source>
</evidence>
<dbReference type="InterPro" id="IPR040521">
    <property type="entry name" value="KDZ"/>
</dbReference>
<dbReference type="CDD" id="cd19757">
    <property type="entry name" value="Bbox1"/>
    <property type="match status" value="1"/>
</dbReference>
<proteinExistence type="predicted"/>
<dbReference type="Pfam" id="PF18758">
    <property type="entry name" value="KDZ"/>
    <property type="match status" value="1"/>
</dbReference>
<gene>
    <name evidence="3" type="ORF">C8Q71DRAFT_798760</name>
</gene>
<comment type="caution">
    <text evidence="3">The sequence shown here is derived from an EMBL/GenBank/DDBJ whole genome shotgun (WGS) entry which is preliminary data.</text>
</comment>
<organism evidence="3 4">
    <name type="scientific">Rhodofomes roseus</name>
    <dbReference type="NCBI Taxonomy" id="34475"/>
    <lineage>
        <taxon>Eukaryota</taxon>
        <taxon>Fungi</taxon>
        <taxon>Dikarya</taxon>
        <taxon>Basidiomycota</taxon>
        <taxon>Agaricomycotina</taxon>
        <taxon>Agaricomycetes</taxon>
        <taxon>Polyporales</taxon>
        <taxon>Rhodofomes</taxon>
    </lineage>
</organism>
<evidence type="ECO:0000259" key="2">
    <source>
        <dbReference type="Pfam" id="PF18803"/>
    </source>
</evidence>
<feature type="region of interest" description="Disordered" evidence="1">
    <location>
        <begin position="1"/>
        <end position="44"/>
    </location>
</feature>
<dbReference type="GeneID" id="72006569"/>
<keyword evidence="4" id="KW-1185">Reference proteome</keyword>
<sequence length="1059" mass="120984">MVKRRRGRDGLETLLLDDDDDDREATARNRRRPAPTAPPQEEVYRRIDYASSTAHVSARTTYMSVAASSASHERPSATKPSDATLHSVFGDLDLGDDPDEPFETMQIEFFHDIADFVDEHVKRKRTAGDNPLREWTPEIDDWLAEMLRLEGRCGYSDTSCARCGSDESPFRCHDCLDGRMYCQSCVLCQHQALPFHRMEKWQADAQYFAKVDLKSLGLRIQLGHPPGETCVNPEKAFGDDFVVLDVSGIHCVGLDFCGCAHAQSRTLQLLRARLFPATPTSLKTAATFALLRHFHLLSIQANVSGFEFHTTLARLTDNTGVDPPPDRYPSLMRMMRMWRNLRMFKRAGRGHDAAGVKATAPGECAVVCPACPHPGKNLPDDWQTAPPERQWLYRLFVGIDANFRLKRRAVSTNERDPGLNRGYAYFVEEAGYKEHLQKYSDLVQETSSTCNNHDAVRLVNSKGRETTDATGIVTIECTRHDMKRPCSVGDLQKGERYVNTDYIFQSSIRDSDHVVLVVSYDIACQWSVHFWERMQKYDPQWDRARRQFIFLIPKFHLPAHQASCREDYSFNYTKYVGRTDGEAVERGWSAVNGFSGSTRDMGPGARRDLLDDVFADYNWRKITRLPAAMLTKVKNVGEQRSKKVLAFEAFNEKMDPERRSAWKTQVETWESTGGASPNPFAITRRPITMAAVRLKLAEREAEEIDARNKARKQNTLPAASLDDLISPYALLSQGLDHEEEQLKAKKANLGSRATDLQKGDVIVTRNALQRTIEAWQTAQQLYMPTVAAHRSRDAALPDRSSLAEDLPLYLPSDVVDLLPVDQKLQEIEWELRVGIAHDALEDVRRFVCARRKLLEVKGRFISGQHHNTRARGVIKRCETKITQARSKYDACYDALTRLAPALDKTGWRREIGLQKLEDKDVRHISDPDPEEEDEQTEGTRTVSWIWTTKGARSGDDDEDEQEMLRIEWCQTRARAHRFTEEAQLLQEEMRRVLQYHDWQRNWWTERADAWEGRSAEHREGLVAYAHRQAHIRASMRALCQKAWASTAEWLLLGATLEED</sequence>
<evidence type="ECO:0000313" key="4">
    <source>
        <dbReference type="Proteomes" id="UP000814176"/>
    </source>
</evidence>
<dbReference type="PANTHER" id="PTHR33096">
    <property type="entry name" value="CXC2 DOMAIN-CONTAINING PROTEIN"/>
    <property type="match status" value="1"/>
</dbReference>
<dbReference type="Pfam" id="PF18803">
    <property type="entry name" value="CxC2"/>
    <property type="match status" value="1"/>
</dbReference>
<feature type="region of interest" description="Disordered" evidence="1">
    <location>
        <begin position="920"/>
        <end position="939"/>
    </location>
</feature>
<feature type="domain" description="CxC2-like cysteine cluster KDZ transposase-associated" evidence="2">
    <location>
        <begin position="213"/>
        <end position="320"/>
    </location>
</feature>
<evidence type="ECO:0000256" key="1">
    <source>
        <dbReference type="SAM" id="MobiDB-lite"/>
    </source>
</evidence>
<accession>A0ABQ8K621</accession>
<dbReference type="InterPro" id="IPR041457">
    <property type="entry name" value="CxC2_KDZ-assoc"/>
</dbReference>
<feature type="compositionally biased region" description="Acidic residues" evidence="1">
    <location>
        <begin position="927"/>
        <end position="936"/>
    </location>
</feature>
<dbReference type="EMBL" id="JADCUA010000022">
    <property type="protein sequence ID" value="KAH9832354.1"/>
    <property type="molecule type" value="Genomic_DNA"/>
</dbReference>
<protein>
    <recommendedName>
        <fullName evidence="2">CxC2-like cysteine cluster KDZ transposase-associated domain-containing protein</fullName>
    </recommendedName>
</protein>
<dbReference type="PANTHER" id="PTHR33096:SF1">
    <property type="entry name" value="CXC1-LIKE CYSTEINE CLUSTER ASSOCIATED WITH KDZ TRANSPOSASES DOMAIN-CONTAINING PROTEIN"/>
    <property type="match status" value="1"/>
</dbReference>
<dbReference type="RefSeq" id="XP_047775373.1">
    <property type="nucleotide sequence ID" value="XM_047925837.1"/>
</dbReference>
<reference evidence="3 4" key="1">
    <citation type="journal article" date="2021" name="Environ. Microbiol.">
        <title>Gene family expansions and transcriptome signatures uncover fungal adaptations to wood decay.</title>
        <authorList>
            <person name="Hage H."/>
            <person name="Miyauchi S."/>
            <person name="Viragh M."/>
            <person name="Drula E."/>
            <person name="Min B."/>
            <person name="Chaduli D."/>
            <person name="Navarro D."/>
            <person name="Favel A."/>
            <person name="Norest M."/>
            <person name="Lesage-Meessen L."/>
            <person name="Balint B."/>
            <person name="Merenyi Z."/>
            <person name="de Eugenio L."/>
            <person name="Morin E."/>
            <person name="Martinez A.T."/>
            <person name="Baldrian P."/>
            <person name="Stursova M."/>
            <person name="Martinez M.J."/>
            <person name="Novotny C."/>
            <person name="Magnuson J.K."/>
            <person name="Spatafora J.W."/>
            <person name="Maurice S."/>
            <person name="Pangilinan J."/>
            <person name="Andreopoulos W."/>
            <person name="LaButti K."/>
            <person name="Hundley H."/>
            <person name="Na H."/>
            <person name="Kuo A."/>
            <person name="Barry K."/>
            <person name="Lipzen A."/>
            <person name="Henrissat B."/>
            <person name="Riley R."/>
            <person name="Ahrendt S."/>
            <person name="Nagy L.G."/>
            <person name="Grigoriev I.V."/>
            <person name="Martin F."/>
            <person name="Rosso M.N."/>
        </authorList>
    </citation>
    <scope>NUCLEOTIDE SEQUENCE [LARGE SCALE GENOMIC DNA]</scope>
    <source>
        <strain evidence="3 4">CIRM-BRFM 1785</strain>
    </source>
</reference>
<dbReference type="Proteomes" id="UP000814176">
    <property type="component" value="Unassembled WGS sequence"/>
</dbReference>